<organism evidence="2 3">
    <name type="scientific">Rhizodiscina lignyota</name>
    <dbReference type="NCBI Taxonomy" id="1504668"/>
    <lineage>
        <taxon>Eukaryota</taxon>
        <taxon>Fungi</taxon>
        <taxon>Dikarya</taxon>
        <taxon>Ascomycota</taxon>
        <taxon>Pezizomycotina</taxon>
        <taxon>Dothideomycetes</taxon>
        <taxon>Pleosporomycetidae</taxon>
        <taxon>Aulographales</taxon>
        <taxon>Rhizodiscinaceae</taxon>
        <taxon>Rhizodiscina</taxon>
    </lineage>
</organism>
<dbReference type="GO" id="GO:0051015">
    <property type="term" value="F:actin filament binding"/>
    <property type="evidence" value="ECO:0007669"/>
    <property type="project" value="TreeGrafter"/>
</dbReference>
<dbReference type="SMART" id="SM01007">
    <property type="entry name" value="Aldolase_II"/>
    <property type="match status" value="1"/>
</dbReference>
<dbReference type="AlphaFoldDB" id="A0A9P4MB40"/>
<reference evidence="2" key="1">
    <citation type="journal article" date="2020" name="Stud. Mycol.">
        <title>101 Dothideomycetes genomes: a test case for predicting lifestyles and emergence of pathogens.</title>
        <authorList>
            <person name="Haridas S."/>
            <person name="Albert R."/>
            <person name="Binder M."/>
            <person name="Bloem J."/>
            <person name="Labutti K."/>
            <person name="Salamov A."/>
            <person name="Andreopoulos B."/>
            <person name="Baker S."/>
            <person name="Barry K."/>
            <person name="Bills G."/>
            <person name="Bluhm B."/>
            <person name="Cannon C."/>
            <person name="Castanera R."/>
            <person name="Culley D."/>
            <person name="Daum C."/>
            <person name="Ezra D."/>
            <person name="Gonzalez J."/>
            <person name="Henrissat B."/>
            <person name="Kuo A."/>
            <person name="Liang C."/>
            <person name="Lipzen A."/>
            <person name="Lutzoni F."/>
            <person name="Magnuson J."/>
            <person name="Mondo S."/>
            <person name="Nolan M."/>
            <person name="Ohm R."/>
            <person name="Pangilinan J."/>
            <person name="Park H.-J."/>
            <person name="Ramirez L."/>
            <person name="Alfaro M."/>
            <person name="Sun H."/>
            <person name="Tritt A."/>
            <person name="Yoshinaga Y."/>
            <person name="Zwiers L.-H."/>
            <person name="Turgeon B."/>
            <person name="Goodwin S."/>
            <person name="Spatafora J."/>
            <person name="Crous P."/>
            <person name="Grigoriev I."/>
        </authorList>
    </citation>
    <scope>NUCLEOTIDE SEQUENCE</scope>
    <source>
        <strain evidence="2">CBS 133067</strain>
    </source>
</reference>
<dbReference type="GO" id="GO:0005856">
    <property type="term" value="C:cytoskeleton"/>
    <property type="evidence" value="ECO:0007669"/>
    <property type="project" value="TreeGrafter"/>
</dbReference>
<dbReference type="Pfam" id="PF00596">
    <property type="entry name" value="Aldolase_II"/>
    <property type="match status" value="1"/>
</dbReference>
<dbReference type="OrthoDB" id="3238794at2759"/>
<dbReference type="FunFam" id="3.40.225.10:FF:000009">
    <property type="entry name" value="Class II aldolase/adducin N-terminal"/>
    <property type="match status" value="1"/>
</dbReference>
<dbReference type="PANTHER" id="PTHR10672:SF39">
    <property type="entry name" value="CLASS II ALDOLASE_ADDUCIN N-TERMINAL DOMAIN-CONTAINING PROTEIN"/>
    <property type="match status" value="1"/>
</dbReference>
<evidence type="ECO:0000259" key="1">
    <source>
        <dbReference type="SMART" id="SM01007"/>
    </source>
</evidence>
<dbReference type="InterPro" id="IPR051017">
    <property type="entry name" value="Aldolase-II_Adducin_sf"/>
</dbReference>
<proteinExistence type="predicted"/>
<dbReference type="Proteomes" id="UP000799772">
    <property type="component" value="Unassembled WGS sequence"/>
</dbReference>
<dbReference type="SUPFAM" id="SSF53639">
    <property type="entry name" value="AraD/HMP-PK domain-like"/>
    <property type="match status" value="1"/>
</dbReference>
<dbReference type="EMBL" id="ML978121">
    <property type="protein sequence ID" value="KAF2104713.1"/>
    <property type="molecule type" value="Genomic_DNA"/>
</dbReference>
<keyword evidence="3" id="KW-1185">Reference proteome</keyword>
<dbReference type="InterPro" id="IPR001303">
    <property type="entry name" value="Aldolase_II/adducin_N"/>
</dbReference>
<name>A0A9P4MB40_9PEZI</name>
<evidence type="ECO:0000313" key="2">
    <source>
        <dbReference type="EMBL" id="KAF2104713.1"/>
    </source>
</evidence>
<evidence type="ECO:0000313" key="3">
    <source>
        <dbReference type="Proteomes" id="UP000799772"/>
    </source>
</evidence>
<feature type="domain" description="Class II aldolase/adducin N-terminal" evidence="1">
    <location>
        <begin position="58"/>
        <end position="247"/>
    </location>
</feature>
<protein>
    <submittedName>
        <fullName evidence="2">Arad-like aldolase/epimerase</fullName>
    </submittedName>
</protein>
<accession>A0A9P4MB40</accession>
<sequence length="287" mass="31762">MYPPDKTARANQSIQEVNHLPGFKYGAYPASGTQTKPIKQIRLPKFMSLEHEREFRKLHHAAALRWLGYNGYNNEGAGGHVTVRDPILHEHFWINPHGKSFKHMKPEDLCLVNDQGEVVEVDGAGGKGNMHTVNPAGFAIHNALHKARPDVLAAVHCHSVPSKAFASIGCELEPISQDACRFYQDHSLYASFGGIVYAHEEGARLAQALGDKKAVILQNHGILTVAKTVDAATFLFGAMDRCIEAQLMADAACAGRGTTTKKIGHEEAEWTRNVYNDEMTYIMFQSW</sequence>
<dbReference type="InterPro" id="IPR036409">
    <property type="entry name" value="Aldolase_II/adducin_N_sf"/>
</dbReference>
<dbReference type="PANTHER" id="PTHR10672">
    <property type="entry name" value="ADDUCIN"/>
    <property type="match status" value="1"/>
</dbReference>
<dbReference type="NCBIfam" id="NF004855">
    <property type="entry name" value="PRK06208.1"/>
    <property type="match status" value="1"/>
</dbReference>
<gene>
    <name evidence="2" type="ORF">NA57DRAFT_31408</name>
</gene>
<comment type="caution">
    <text evidence="2">The sequence shown here is derived from an EMBL/GenBank/DDBJ whole genome shotgun (WGS) entry which is preliminary data.</text>
</comment>
<dbReference type="Gene3D" id="3.40.225.10">
    <property type="entry name" value="Class II aldolase/adducin N-terminal domain"/>
    <property type="match status" value="1"/>
</dbReference>